<dbReference type="Gene3D" id="3.30.2320.20">
    <property type="entry name" value="Class I aminoacyl-tRNA synthetases (RS)"/>
    <property type="match status" value="1"/>
</dbReference>
<evidence type="ECO:0000256" key="2">
    <source>
        <dbReference type="ARBA" id="ARBA00022490"/>
    </source>
</evidence>
<comment type="caution">
    <text evidence="12">The sequence shown here is derived from an EMBL/GenBank/DDBJ whole genome shotgun (WGS) entry which is preliminary data.</text>
</comment>
<dbReference type="EC" id="6.1.1.4" evidence="8"/>
<dbReference type="GO" id="GO:0004823">
    <property type="term" value="F:leucine-tRNA ligase activity"/>
    <property type="evidence" value="ECO:0007669"/>
    <property type="project" value="UniProtKB-UniRule"/>
</dbReference>
<dbReference type="FunFam" id="1.10.730.10:FF:000051">
    <property type="entry name" value="Leucine--tRNA ligase"/>
    <property type="match status" value="1"/>
</dbReference>
<evidence type="ECO:0000256" key="4">
    <source>
        <dbReference type="ARBA" id="ARBA00022741"/>
    </source>
</evidence>
<feature type="domain" description="Methionyl/Valyl/Leucyl/Isoleucyl-tRNA synthetase anticodon-binding" evidence="11">
    <location>
        <begin position="703"/>
        <end position="819"/>
    </location>
</feature>
<dbReference type="GO" id="GO:0005737">
    <property type="term" value="C:cytoplasm"/>
    <property type="evidence" value="ECO:0007669"/>
    <property type="project" value="UniProtKB-SubCell"/>
</dbReference>
<keyword evidence="7 8" id="KW-0030">Aminoacyl-tRNA synthetase</keyword>
<gene>
    <name evidence="8 12" type="primary">leuS</name>
    <name evidence="12" type="ORF">ENW66_02280</name>
</gene>
<keyword evidence="3 8" id="KW-0436">Ligase</keyword>
<proteinExistence type="inferred from homology"/>
<evidence type="ECO:0000256" key="8">
    <source>
        <dbReference type="HAMAP-Rule" id="MF_00049"/>
    </source>
</evidence>
<dbReference type="GO" id="GO:0006429">
    <property type="term" value="P:leucyl-tRNA aminoacylation"/>
    <property type="evidence" value="ECO:0007669"/>
    <property type="project" value="UniProtKB-UniRule"/>
</dbReference>
<protein>
    <recommendedName>
        <fullName evidence="8">Leucine--tRNA ligase</fullName>
        <ecNumber evidence="8">6.1.1.4</ecNumber>
    </recommendedName>
    <alternativeName>
        <fullName evidence="8">Leucyl-tRNA synthetase</fullName>
        <shortName evidence="8">LeuRS</shortName>
    </alternativeName>
</protein>
<feature type="domain" description="Aminoacyl-tRNA synthetase class Ia" evidence="10">
    <location>
        <begin position="10"/>
        <end position="669"/>
    </location>
</feature>
<comment type="catalytic activity">
    <reaction evidence="8">
        <text>tRNA(Leu) + L-leucine + ATP = L-leucyl-tRNA(Leu) + AMP + diphosphate</text>
        <dbReference type="Rhea" id="RHEA:11688"/>
        <dbReference type="Rhea" id="RHEA-COMP:9613"/>
        <dbReference type="Rhea" id="RHEA-COMP:9622"/>
        <dbReference type="ChEBI" id="CHEBI:30616"/>
        <dbReference type="ChEBI" id="CHEBI:33019"/>
        <dbReference type="ChEBI" id="CHEBI:57427"/>
        <dbReference type="ChEBI" id="CHEBI:78442"/>
        <dbReference type="ChEBI" id="CHEBI:78494"/>
        <dbReference type="ChEBI" id="CHEBI:456215"/>
        <dbReference type="EC" id="6.1.1.4"/>
    </reaction>
</comment>
<dbReference type="InterPro" id="IPR002300">
    <property type="entry name" value="aa-tRNA-synth_Ia"/>
</dbReference>
<dbReference type="PROSITE" id="PS00178">
    <property type="entry name" value="AA_TRNA_LIGASE_I"/>
    <property type="match status" value="1"/>
</dbReference>
<evidence type="ECO:0000256" key="9">
    <source>
        <dbReference type="RuleBase" id="RU363035"/>
    </source>
</evidence>
<dbReference type="CDD" id="cd00812">
    <property type="entry name" value="LeuRS_core"/>
    <property type="match status" value="1"/>
</dbReference>
<dbReference type="InterPro" id="IPR009080">
    <property type="entry name" value="tRNAsynth_Ia_anticodon-bd"/>
</dbReference>
<dbReference type="Gene3D" id="3.90.740.10">
    <property type="entry name" value="Valyl/Leucyl/Isoleucyl-tRNA synthetase, editing domain"/>
    <property type="match status" value="1"/>
</dbReference>
<keyword evidence="5 8" id="KW-0067">ATP-binding</keyword>
<dbReference type="InterPro" id="IPR001412">
    <property type="entry name" value="aa-tRNA-synth_I_CS"/>
</dbReference>
<dbReference type="HAMAP" id="MF_00049_A">
    <property type="entry name" value="Leu_tRNA_synth_A"/>
    <property type="match status" value="1"/>
</dbReference>
<evidence type="ECO:0000256" key="6">
    <source>
        <dbReference type="ARBA" id="ARBA00022917"/>
    </source>
</evidence>
<evidence type="ECO:0000259" key="10">
    <source>
        <dbReference type="Pfam" id="PF00133"/>
    </source>
</evidence>
<evidence type="ECO:0000256" key="3">
    <source>
        <dbReference type="ARBA" id="ARBA00022598"/>
    </source>
</evidence>
<dbReference type="Pfam" id="PF00133">
    <property type="entry name" value="tRNA-synt_1"/>
    <property type="match status" value="1"/>
</dbReference>
<dbReference type="SUPFAM" id="SSF47323">
    <property type="entry name" value="Anticodon-binding domain of a subclass of class I aminoacyl-tRNA synthetases"/>
    <property type="match status" value="1"/>
</dbReference>
<keyword evidence="2 8" id="KW-0963">Cytoplasm</keyword>
<comment type="subcellular location">
    <subcellularLocation>
        <location evidence="8">Cytoplasm</location>
    </subcellularLocation>
</comment>
<dbReference type="InterPro" id="IPR004493">
    <property type="entry name" value="Leu-tRNA-synth_Ia_arc/euk"/>
</dbReference>
<dbReference type="Pfam" id="PF08264">
    <property type="entry name" value="Anticodon_1"/>
    <property type="match status" value="1"/>
</dbReference>
<sequence>MNDFREIEEKWQKAWENDRIFESDPDSRKKFFLTIPYPYLNGNLHAGHTRTFTIGDAFARYMRMNGYNVLFPLGFHVTGTPIIGLAELIEKRDERTIEVYTKYHDVPLDELLQLTTPEKIVEYFSKEALQALKSIGYSIDWRRVFTTTDEEYQKFIEWQYWKLKEMGLIVKGTHPVRYCPHDQNPVEDHDLLAGEEATIVDFTVIKFKLEDGDLIFPCATLRPETVFGVTNIWLKPTTYVIAEVDGEKWFMSKEAYEKLTYTEKKLRLLEEVDASNYFGKFVIVPVVNRRVPILPADFVDTDNATGVVMSVPAHAPYDLAAIEDLKNDEATLAKYGIEKSILENIKPIVLIKTDIDGVPAEKLIKELGVRSQRDVELLEKATKTLYKREYHAGIMMDNTMDYAGMKVAEAKERIHDDLLKLGLGDVFYEFSEKPVICRCGTKCVVKVVRDQWFLNYSSREWKDRVLRHLESMRIIPDYYKEEFRNKIEWLKDKACARRKGLGTRIPWDREWLIESLSDSTIYMAYYILAKYINTGLLKAENMTQEFFDYVLLGKGDLEKAAESSKLEAELVERIRQEFEYWYPVDLRSSGKDLVANHLLFFLFHHIAIFPPDKWPGAIAVNGYVSLEGRKMSKSKGPLLTMKRAVMQYGADVTRMYILHAAEYDSDADWRSREVEGLANHLKRFYNLVKENYLKEEKELTTLDRWLISRMQRAIKNVREAMENLQTRRAVNAAFFELMNDVRWYLRRGGENLVVILDDWIKLLAPFTPHICEELWHLKHSSYVSLERYPEYEESRIDEEAEMIEEYLRNLVEDIQEIKKFVSDAREVYISPAEEWKFRAAKVIAESKDMSQAMKILMQDEELRWMGKKVSNFVKKVFKDRKKLTAINEWEVIRENIKFIENETGLKVILDTNKVPEDKRMLAIPGKPAIYIA</sequence>
<name>A0A7C3MFA5_ARCFL</name>
<feature type="short sequence motif" description="'KMSKS' region" evidence="8">
    <location>
        <begin position="630"/>
        <end position="634"/>
    </location>
</feature>
<dbReference type="InterPro" id="IPR020791">
    <property type="entry name" value="Leu-tRNA-lgase_arc"/>
</dbReference>
<dbReference type="NCBIfam" id="NF008957">
    <property type="entry name" value="PRK12300.1"/>
    <property type="match status" value="1"/>
</dbReference>
<dbReference type="Gene3D" id="1.10.730.10">
    <property type="entry name" value="Isoleucyl-tRNA Synthetase, Domain 1"/>
    <property type="match status" value="1"/>
</dbReference>
<dbReference type="InterPro" id="IPR013155">
    <property type="entry name" value="M/V/L/I-tRNA-synth_anticd-bd"/>
</dbReference>
<keyword evidence="4 8" id="KW-0547">Nucleotide-binding</keyword>
<dbReference type="PANTHER" id="PTHR45794">
    <property type="entry name" value="LEUCYL-TRNA SYNTHETASE"/>
    <property type="match status" value="1"/>
</dbReference>
<dbReference type="EMBL" id="DTLB01000010">
    <property type="protein sequence ID" value="HFW31770.1"/>
    <property type="molecule type" value="Genomic_DNA"/>
</dbReference>
<dbReference type="GO" id="GO:0005524">
    <property type="term" value="F:ATP binding"/>
    <property type="evidence" value="ECO:0007669"/>
    <property type="project" value="UniProtKB-UniRule"/>
</dbReference>
<dbReference type="SUPFAM" id="SSF52374">
    <property type="entry name" value="Nucleotidylyl transferase"/>
    <property type="match status" value="1"/>
</dbReference>
<organism evidence="12">
    <name type="scientific">Archaeoglobus fulgidus</name>
    <dbReference type="NCBI Taxonomy" id="2234"/>
    <lineage>
        <taxon>Archaea</taxon>
        <taxon>Methanobacteriati</taxon>
        <taxon>Methanobacteriota</taxon>
        <taxon>Archaeoglobi</taxon>
        <taxon>Archaeoglobales</taxon>
        <taxon>Archaeoglobaceae</taxon>
        <taxon>Archaeoglobus</taxon>
    </lineage>
</organism>
<dbReference type="PANTHER" id="PTHR45794:SF1">
    <property type="entry name" value="LEUCINE--TRNA LIGASE, CYTOPLASMIC"/>
    <property type="match status" value="1"/>
</dbReference>
<dbReference type="AlphaFoldDB" id="A0A7C3MFA5"/>
<dbReference type="GO" id="GO:0002161">
    <property type="term" value="F:aminoacyl-tRNA deacylase activity"/>
    <property type="evidence" value="ECO:0007669"/>
    <property type="project" value="InterPro"/>
</dbReference>
<dbReference type="CDD" id="cd07959">
    <property type="entry name" value="Anticodon_Ia_Leu_AEc"/>
    <property type="match status" value="1"/>
</dbReference>
<feature type="binding site" evidence="8">
    <location>
        <position position="633"/>
    </location>
    <ligand>
        <name>ATP</name>
        <dbReference type="ChEBI" id="CHEBI:30616"/>
    </ligand>
</feature>
<evidence type="ECO:0000256" key="5">
    <source>
        <dbReference type="ARBA" id="ARBA00022840"/>
    </source>
</evidence>
<feature type="short sequence motif" description="'HIGH' region" evidence="8">
    <location>
        <begin position="38"/>
        <end position="48"/>
    </location>
</feature>
<dbReference type="InterPro" id="IPR009008">
    <property type="entry name" value="Val/Leu/Ile-tRNA-synth_edit"/>
</dbReference>
<dbReference type="InterPro" id="IPR014729">
    <property type="entry name" value="Rossmann-like_a/b/a_fold"/>
</dbReference>
<comment type="similarity">
    <text evidence="1 8 9">Belongs to the class-I aminoacyl-tRNA synthetase family.</text>
</comment>
<dbReference type="NCBIfam" id="TIGR00395">
    <property type="entry name" value="leuS_arch"/>
    <property type="match status" value="1"/>
</dbReference>
<dbReference type="Gene3D" id="3.40.50.620">
    <property type="entry name" value="HUPs"/>
    <property type="match status" value="1"/>
</dbReference>
<keyword evidence="6 8" id="KW-0648">Protein biosynthesis</keyword>
<evidence type="ECO:0000256" key="1">
    <source>
        <dbReference type="ARBA" id="ARBA00005594"/>
    </source>
</evidence>
<reference evidence="12" key="1">
    <citation type="journal article" date="2020" name="mSystems">
        <title>Genome- and Community-Level Interaction Insights into Carbon Utilization and Element Cycling Functions of Hydrothermarchaeota in Hydrothermal Sediment.</title>
        <authorList>
            <person name="Zhou Z."/>
            <person name="Liu Y."/>
            <person name="Xu W."/>
            <person name="Pan J."/>
            <person name="Luo Z.H."/>
            <person name="Li M."/>
        </authorList>
    </citation>
    <scope>NUCLEOTIDE SEQUENCE [LARGE SCALE GENOMIC DNA]</scope>
    <source>
        <strain evidence="12">SpSt-87</strain>
    </source>
</reference>
<dbReference type="SUPFAM" id="SSF50677">
    <property type="entry name" value="ValRS/IleRS/LeuRS editing domain"/>
    <property type="match status" value="1"/>
</dbReference>
<evidence type="ECO:0000259" key="11">
    <source>
        <dbReference type="Pfam" id="PF08264"/>
    </source>
</evidence>
<evidence type="ECO:0000256" key="7">
    <source>
        <dbReference type="ARBA" id="ARBA00023146"/>
    </source>
</evidence>
<dbReference type="Gene3D" id="1.10.10.720">
    <property type="entry name" value="leucyl-tRNA synthetase"/>
    <property type="match status" value="1"/>
</dbReference>
<evidence type="ECO:0000313" key="12">
    <source>
        <dbReference type="EMBL" id="HFW31770.1"/>
    </source>
</evidence>
<accession>A0A7C3MFA5</accession>